<evidence type="ECO:0000313" key="3">
    <source>
        <dbReference type="Proteomes" id="UP000314294"/>
    </source>
</evidence>
<dbReference type="Proteomes" id="UP000314294">
    <property type="component" value="Unassembled WGS sequence"/>
</dbReference>
<dbReference type="EMBL" id="SRLO01000695">
    <property type="protein sequence ID" value="TNN48492.1"/>
    <property type="molecule type" value="Genomic_DNA"/>
</dbReference>
<protein>
    <submittedName>
        <fullName evidence="2">Uncharacterized protein</fullName>
    </submittedName>
</protein>
<evidence type="ECO:0000313" key="2">
    <source>
        <dbReference type="EMBL" id="TNN48492.1"/>
    </source>
</evidence>
<proteinExistence type="predicted"/>
<comment type="caution">
    <text evidence="2">The sequence shown here is derived from an EMBL/GenBank/DDBJ whole genome shotgun (WGS) entry which is preliminary data.</text>
</comment>
<accession>A0A4Z2G7E9</accession>
<reference evidence="2 3" key="1">
    <citation type="submission" date="2019-03" db="EMBL/GenBank/DDBJ databases">
        <title>First draft genome of Liparis tanakae, snailfish: a comprehensive survey of snailfish specific genes.</title>
        <authorList>
            <person name="Kim W."/>
            <person name="Song I."/>
            <person name="Jeong J.-H."/>
            <person name="Kim D."/>
            <person name="Kim S."/>
            <person name="Ryu S."/>
            <person name="Song J.Y."/>
            <person name="Lee S.K."/>
        </authorList>
    </citation>
    <scope>NUCLEOTIDE SEQUENCE [LARGE SCALE GENOMIC DNA]</scope>
    <source>
        <tissue evidence="2">Muscle</tissue>
    </source>
</reference>
<name>A0A4Z2G7E9_9TELE</name>
<gene>
    <name evidence="2" type="ORF">EYF80_041323</name>
</gene>
<organism evidence="2 3">
    <name type="scientific">Liparis tanakae</name>
    <name type="common">Tanaka's snailfish</name>
    <dbReference type="NCBI Taxonomy" id="230148"/>
    <lineage>
        <taxon>Eukaryota</taxon>
        <taxon>Metazoa</taxon>
        <taxon>Chordata</taxon>
        <taxon>Craniata</taxon>
        <taxon>Vertebrata</taxon>
        <taxon>Euteleostomi</taxon>
        <taxon>Actinopterygii</taxon>
        <taxon>Neopterygii</taxon>
        <taxon>Teleostei</taxon>
        <taxon>Neoteleostei</taxon>
        <taxon>Acanthomorphata</taxon>
        <taxon>Eupercaria</taxon>
        <taxon>Perciformes</taxon>
        <taxon>Cottioidei</taxon>
        <taxon>Cottales</taxon>
        <taxon>Liparidae</taxon>
        <taxon>Liparis</taxon>
    </lineage>
</organism>
<keyword evidence="3" id="KW-1185">Reference proteome</keyword>
<feature type="region of interest" description="Disordered" evidence="1">
    <location>
        <begin position="1"/>
        <end position="27"/>
    </location>
</feature>
<dbReference type="AlphaFoldDB" id="A0A4Z2G7E9"/>
<evidence type="ECO:0000256" key="1">
    <source>
        <dbReference type="SAM" id="MobiDB-lite"/>
    </source>
</evidence>
<sequence length="107" mass="11730">MLQQIVSLHPPPSAASKMPFSVREAPAAPDPYAPAPSPFSFGPCGTEEMACTQPVVKPRKTQGRPQVLRCMANFLCLRPCLQLRAVHDNTRTYSWSVSNMATMVKVT</sequence>